<keyword evidence="2" id="KW-1185">Reference proteome</keyword>
<dbReference type="EMBL" id="NBYY01000009">
    <property type="protein sequence ID" value="PCS23654.1"/>
    <property type="molecule type" value="Genomic_DNA"/>
</dbReference>
<dbReference type="GeneID" id="66951055"/>
<dbReference type="Proteomes" id="UP000219020">
    <property type="component" value="Unassembled WGS sequence"/>
</dbReference>
<organism evidence="1 2">
    <name type="scientific">Candidatus Enterovibrio escicola</name>
    <dbReference type="NCBI Taxonomy" id="1927127"/>
    <lineage>
        <taxon>Bacteria</taxon>
        <taxon>Pseudomonadati</taxon>
        <taxon>Pseudomonadota</taxon>
        <taxon>Gammaproteobacteria</taxon>
        <taxon>Vibrionales</taxon>
        <taxon>Vibrionaceae</taxon>
        <taxon>Enterovibrio</taxon>
    </lineage>
</organism>
<proteinExistence type="predicted"/>
<reference evidence="2" key="1">
    <citation type="submission" date="2017-04" db="EMBL/GenBank/DDBJ databases">
        <title>Genome evolution of the luminous symbionts of deep sea anglerfish.</title>
        <authorList>
            <person name="Hendry T.A."/>
        </authorList>
    </citation>
    <scope>NUCLEOTIDE SEQUENCE [LARGE SCALE GENOMIC DNA]</scope>
</reference>
<accession>A0A2A5T678</accession>
<name>A0A2A5T678_9GAMM</name>
<sequence>MQSDLVPLGFYLTHRQGLPVLIHLSCRFVTTYAFSNIRFLKVLRHEEKKR</sequence>
<evidence type="ECO:0000313" key="2">
    <source>
        <dbReference type="Proteomes" id="UP000219020"/>
    </source>
</evidence>
<protein>
    <submittedName>
        <fullName evidence="1">Mobile element protein</fullName>
    </submittedName>
</protein>
<comment type="caution">
    <text evidence="1">The sequence shown here is derived from an EMBL/GenBank/DDBJ whole genome shotgun (WGS) entry which is preliminary data.</text>
</comment>
<dbReference type="AlphaFoldDB" id="A0A2A5T678"/>
<dbReference type="RefSeq" id="WP_241896420.1">
    <property type="nucleotide sequence ID" value="NZ_NBYY01000009.1"/>
</dbReference>
<gene>
    <name evidence="1" type="ORF">BTN49_0623</name>
</gene>
<evidence type="ECO:0000313" key="1">
    <source>
        <dbReference type="EMBL" id="PCS23654.1"/>
    </source>
</evidence>